<dbReference type="STRING" id="1200352.A606_00575"/>
<sequence length="178" mass="18146">MTTTASPTSGDLAVLGATTVSYYLVDDLVSRPWLRRLLRAAVLTGAAAATVGRTGVVSLGVGQSAHAGGDVRATTERVTPDSTGHGDAGQPTSPGRGIMSSPRALAGAAAAGLGLVGAGAWINSRIDRGATGIITRVGGRIPLFGGLLRRFPSTTWGVMQVGLVLGTERLNRPDKDMR</sequence>
<organism evidence="2 3">
    <name type="scientific">Corynebacterium terpenotabidum Y-11</name>
    <dbReference type="NCBI Taxonomy" id="1200352"/>
    <lineage>
        <taxon>Bacteria</taxon>
        <taxon>Bacillati</taxon>
        <taxon>Actinomycetota</taxon>
        <taxon>Actinomycetes</taxon>
        <taxon>Mycobacteriales</taxon>
        <taxon>Corynebacteriaceae</taxon>
        <taxon>Corynebacterium</taxon>
    </lineage>
</organism>
<keyword evidence="3" id="KW-1185">Reference proteome</keyword>
<protein>
    <submittedName>
        <fullName evidence="2">Uncharacterized protein</fullName>
    </submittedName>
</protein>
<dbReference type="Proteomes" id="UP000014809">
    <property type="component" value="Chromosome"/>
</dbReference>
<dbReference type="eggNOG" id="ENOG5031SW6">
    <property type="taxonomic scope" value="Bacteria"/>
</dbReference>
<dbReference type="EMBL" id="CP003696">
    <property type="protein sequence ID" value="AGP29770.1"/>
    <property type="molecule type" value="Genomic_DNA"/>
</dbReference>
<dbReference type="KEGG" id="cter:A606_00575"/>
<evidence type="ECO:0000313" key="3">
    <source>
        <dbReference type="Proteomes" id="UP000014809"/>
    </source>
</evidence>
<evidence type="ECO:0000313" key="2">
    <source>
        <dbReference type="EMBL" id="AGP29770.1"/>
    </source>
</evidence>
<dbReference type="OrthoDB" id="9998664at2"/>
<accession>S4XDV0</accession>
<dbReference type="PATRIC" id="fig|1200352.3.peg.110"/>
<feature type="region of interest" description="Disordered" evidence="1">
    <location>
        <begin position="66"/>
        <end position="101"/>
    </location>
</feature>
<evidence type="ECO:0000256" key="1">
    <source>
        <dbReference type="SAM" id="MobiDB-lite"/>
    </source>
</evidence>
<dbReference type="RefSeq" id="WP_020440135.1">
    <property type="nucleotide sequence ID" value="NC_021663.1"/>
</dbReference>
<dbReference type="HOGENOM" id="CLU_1666452_0_0_11"/>
<gene>
    <name evidence="2" type="ORF">A606_00575</name>
</gene>
<reference evidence="2 3" key="1">
    <citation type="submission" date="2012-06" db="EMBL/GenBank/DDBJ databases">
        <title>Complete genome sequence of Corynebacterium terpenotabidum Y-11 (=DSM 44721).</title>
        <authorList>
            <person name="Ruckert C."/>
            <person name="Albersmeier A."/>
            <person name="Al-Dilaimi A."/>
            <person name="Szczepanowski R."/>
            <person name="Kalinowski J."/>
        </authorList>
    </citation>
    <scope>NUCLEOTIDE SEQUENCE [LARGE SCALE GENOMIC DNA]</scope>
    <source>
        <strain evidence="2 3">Y-11</strain>
    </source>
</reference>
<proteinExistence type="predicted"/>
<name>S4XDV0_9CORY</name>
<dbReference type="AlphaFoldDB" id="S4XDV0"/>